<dbReference type="OMA" id="WAIRTFN"/>
<protein>
    <recommendedName>
        <fullName evidence="9">Protein farnesyltransferase/geranylgeranyltransferase type-1 subunit alpha</fullName>
        <ecNumber evidence="4">2.5.1.58</ecNumber>
        <ecNumber evidence="3">2.5.1.59</ecNumber>
    </recommendedName>
    <alternativeName>
        <fullName evidence="12">CAAX farnesyltransferase subunit alpha</fullName>
    </alternativeName>
    <alternativeName>
        <fullName evidence="11">FTase-alpha</fullName>
    </alternativeName>
    <alternativeName>
        <fullName evidence="10">Ras proteins prenyltransferase subunit alpha</fullName>
    </alternativeName>
    <alternativeName>
        <fullName evidence="13">Type I protein geranyl-geranyltransferase subunit alpha</fullName>
    </alternativeName>
</protein>
<dbReference type="PROSITE" id="PS51147">
    <property type="entry name" value="PFTA"/>
    <property type="match status" value="4"/>
</dbReference>
<sequence>MKYSEDPAWADVAKVPQDDGPDPIVSIAYSSDFTDVMDCFRGVLKINEYSERTLALTLDVIEANPANYTVWYFRRRVLEALGSDLRGELQFTADMAIQHPKNYQIWHHRREICTMLHDGSQEKAFCAMAIDGDSKNYHAWAHRQWAVKTFSLWDGELEFVNKMLLEDVRNNSAWNHRWFVLSNTSGIATTADRQREVDYALNKISLAVHNESPWNFLRGLVRGHEATFAAQLKEKARGVLETTPDCIFAAALLVDLCAKEGTDEALGRATNLLETLMNDTDRVRKAYWQFRLTTLKRHA</sequence>
<dbReference type="InterPro" id="IPR002088">
    <property type="entry name" value="Prenyl_trans_a"/>
</dbReference>
<evidence type="ECO:0000256" key="1">
    <source>
        <dbReference type="ARBA" id="ARBA00001946"/>
    </source>
</evidence>
<dbReference type="GeneID" id="94228998"/>
<evidence type="ECO:0000256" key="10">
    <source>
        <dbReference type="ARBA" id="ARBA00041392"/>
    </source>
</evidence>
<keyword evidence="5" id="KW-0637">Prenyltransferase</keyword>
<evidence type="ECO:0000256" key="3">
    <source>
        <dbReference type="ARBA" id="ARBA00012700"/>
    </source>
</evidence>
<evidence type="ECO:0000256" key="12">
    <source>
        <dbReference type="ARBA" id="ARBA00043086"/>
    </source>
</evidence>
<evidence type="ECO:0000256" key="4">
    <source>
        <dbReference type="ARBA" id="ARBA00012702"/>
    </source>
</evidence>
<proteinExistence type="inferred from homology"/>
<dbReference type="STRING" id="164328.H3GQ87"/>
<name>H3GQ87_PHYRM</name>
<evidence type="ECO:0000256" key="8">
    <source>
        <dbReference type="ARBA" id="ARBA00022842"/>
    </source>
</evidence>
<evidence type="ECO:0000256" key="11">
    <source>
        <dbReference type="ARBA" id="ARBA00042436"/>
    </source>
</evidence>
<dbReference type="EMBL" id="DS566032">
    <property type="status" value="NOT_ANNOTATED_CDS"/>
    <property type="molecule type" value="Genomic_DNA"/>
</dbReference>
<dbReference type="GO" id="GO:0005965">
    <property type="term" value="C:protein farnesyltransferase complex"/>
    <property type="evidence" value="ECO:0000318"/>
    <property type="project" value="GO_Central"/>
</dbReference>
<comment type="cofactor">
    <cofactor evidence="1">
        <name>Mg(2+)</name>
        <dbReference type="ChEBI" id="CHEBI:18420"/>
    </cofactor>
</comment>
<dbReference type="Pfam" id="PF01239">
    <property type="entry name" value="PPTA"/>
    <property type="match status" value="4"/>
</dbReference>
<dbReference type="GO" id="GO:0004662">
    <property type="term" value="F:CAAX-protein geranylgeranyltransferase activity"/>
    <property type="evidence" value="ECO:0007669"/>
    <property type="project" value="UniProtKB-EC"/>
</dbReference>
<keyword evidence="6" id="KW-0808">Transferase</keyword>
<dbReference type="InParanoid" id="H3GQ87"/>
<dbReference type="OrthoDB" id="272289at2759"/>
<dbReference type="GO" id="GO:0005953">
    <property type="term" value="C:CAAX-protein geranylgeranyltransferase complex"/>
    <property type="evidence" value="ECO:0000318"/>
    <property type="project" value="GO_Central"/>
</dbReference>
<dbReference type="VEuPathDB" id="FungiDB:KRP23_7845"/>
<keyword evidence="7" id="KW-0677">Repeat</keyword>
<keyword evidence="15" id="KW-1185">Reference proteome</keyword>
<dbReference type="PANTHER" id="PTHR11129">
    <property type="entry name" value="PROTEIN FARNESYLTRANSFERASE ALPHA SUBUNIT/RAB GERANYLGERANYL TRANSFERASE ALPHA SUBUNIT"/>
    <property type="match status" value="1"/>
</dbReference>
<dbReference type="SUPFAM" id="SSF48439">
    <property type="entry name" value="Protein prenylyltransferase"/>
    <property type="match status" value="1"/>
</dbReference>
<dbReference type="EC" id="2.5.1.58" evidence="4"/>
<evidence type="ECO:0000256" key="5">
    <source>
        <dbReference type="ARBA" id="ARBA00022602"/>
    </source>
</evidence>
<dbReference type="GO" id="GO:0007323">
    <property type="term" value="P:peptide pheromone maturation"/>
    <property type="evidence" value="ECO:0000318"/>
    <property type="project" value="GO_Central"/>
</dbReference>
<dbReference type="HOGENOM" id="CLU_026582_1_1_1"/>
<evidence type="ECO:0000313" key="14">
    <source>
        <dbReference type="EnsemblProtists" id="Phyra78935"/>
    </source>
</evidence>
<dbReference type="PANTHER" id="PTHR11129:SF1">
    <property type="entry name" value="PROTEIN FARNESYLTRANSFERASE_GERANYLGERANYLTRANSFERASE TYPE-1 SUBUNIT ALPHA"/>
    <property type="match status" value="1"/>
</dbReference>
<evidence type="ECO:0000256" key="9">
    <source>
        <dbReference type="ARBA" id="ARBA00040965"/>
    </source>
</evidence>
<reference evidence="15" key="1">
    <citation type="journal article" date="2006" name="Science">
        <title>Phytophthora genome sequences uncover evolutionary origins and mechanisms of pathogenesis.</title>
        <authorList>
            <person name="Tyler B.M."/>
            <person name="Tripathy S."/>
            <person name="Zhang X."/>
            <person name="Dehal P."/>
            <person name="Jiang R.H."/>
            <person name="Aerts A."/>
            <person name="Arredondo F.D."/>
            <person name="Baxter L."/>
            <person name="Bensasson D."/>
            <person name="Beynon J.L."/>
            <person name="Chapman J."/>
            <person name="Damasceno C.M."/>
            <person name="Dorrance A.E."/>
            <person name="Dou D."/>
            <person name="Dickerman A.W."/>
            <person name="Dubchak I.L."/>
            <person name="Garbelotto M."/>
            <person name="Gijzen M."/>
            <person name="Gordon S.G."/>
            <person name="Govers F."/>
            <person name="Grunwald N.J."/>
            <person name="Huang W."/>
            <person name="Ivors K.L."/>
            <person name="Jones R.W."/>
            <person name="Kamoun S."/>
            <person name="Krampis K."/>
            <person name="Lamour K.H."/>
            <person name="Lee M.K."/>
            <person name="McDonald W.H."/>
            <person name="Medina M."/>
            <person name="Meijer H.J."/>
            <person name="Nordberg E.K."/>
            <person name="Maclean D.J."/>
            <person name="Ospina-Giraldo M.D."/>
            <person name="Morris P.F."/>
            <person name="Phuntumart V."/>
            <person name="Putnam N.H."/>
            <person name="Rash S."/>
            <person name="Rose J.K."/>
            <person name="Sakihama Y."/>
            <person name="Salamov A.A."/>
            <person name="Savidor A."/>
            <person name="Scheuring C.F."/>
            <person name="Smith B.M."/>
            <person name="Sobral B.W."/>
            <person name="Terry A."/>
            <person name="Torto-Alalibo T.A."/>
            <person name="Win J."/>
            <person name="Xu Z."/>
            <person name="Zhang H."/>
            <person name="Grigoriev I.V."/>
            <person name="Rokhsar D.S."/>
            <person name="Boore J.L."/>
        </authorList>
    </citation>
    <scope>NUCLEOTIDE SEQUENCE [LARGE SCALE GENOMIC DNA]</scope>
    <source>
        <strain evidence="15">Pr102</strain>
    </source>
</reference>
<accession>H3GQ87</accession>
<keyword evidence="8" id="KW-0460">Magnesium</keyword>
<dbReference type="AlphaFoldDB" id="H3GQ87"/>
<dbReference type="EnsemblProtists" id="Phyra78935">
    <property type="protein sequence ID" value="Phyra78935"/>
    <property type="gene ID" value="Phyra78935"/>
</dbReference>
<evidence type="ECO:0000256" key="6">
    <source>
        <dbReference type="ARBA" id="ARBA00022679"/>
    </source>
</evidence>
<organism evidence="14 15">
    <name type="scientific">Phytophthora ramorum</name>
    <name type="common">Sudden oak death agent</name>
    <dbReference type="NCBI Taxonomy" id="164328"/>
    <lineage>
        <taxon>Eukaryota</taxon>
        <taxon>Sar</taxon>
        <taxon>Stramenopiles</taxon>
        <taxon>Oomycota</taxon>
        <taxon>Peronosporomycetes</taxon>
        <taxon>Peronosporales</taxon>
        <taxon>Peronosporaceae</taxon>
        <taxon>Phytophthora</taxon>
    </lineage>
</organism>
<evidence type="ECO:0000256" key="7">
    <source>
        <dbReference type="ARBA" id="ARBA00022737"/>
    </source>
</evidence>
<comment type="similarity">
    <text evidence="2">Belongs to the protein prenyltransferase subunit alpha family.</text>
</comment>
<evidence type="ECO:0000256" key="2">
    <source>
        <dbReference type="ARBA" id="ARBA00006734"/>
    </source>
</evidence>
<dbReference type="EC" id="2.5.1.59" evidence="3"/>
<dbReference type="RefSeq" id="XP_067745015.1">
    <property type="nucleotide sequence ID" value="XM_067893211.1"/>
</dbReference>
<dbReference type="eggNOG" id="KOG0530">
    <property type="taxonomic scope" value="Eukaryota"/>
</dbReference>
<dbReference type="Proteomes" id="UP000005238">
    <property type="component" value="Unassembled WGS sequence"/>
</dbReference>
<evidence type="ECO:0000256" key="13">
    <source>
        <dbReference type="ARBA" id="ARBA00043219"/>
    </source>
</evidence>
<reference evidence="14" key="2">
    <citation type="submission" date="2015-06" db="UniProtKB">
        <authorList>
            <consortium name="EnsemblProtists"/>
        </authorList>
    </citation>
    <scope>IDENTIFICATION</scope>
    <source>
        <strain evidence="14">Pr102</strain>
    </source>
</reference>
<evidence type="ECO:0000313" key="15">
    <source>
        <dbReference type="Proteomes" id="UP000005238"/>
    </source>
</evidence>
<dbReference type="GO" id="GO:0005737">
    <property type="term" value="C:cytoplasm"/>
    <property type="evidence" value="ECO:0000318"/>
    <property type="project" value="GO_Central"/>
</dbReference>
<dbReference type="Gene3D" id="1.25.40.120">
    <property type="entry name" value="Protein prenylyltransferase"/>
    <property type="match status" value="1"/>
</dbReference>
<dbReference type="GO" id="GO:0004660">
    <property type="term" value="F:protein farnesyltransferase activity"/>
    <property type="evidence" value="ECO:0007669"/>
    <property type="project" value="UniProtKB-EC"/>
</dbReference>
<dbReference type="VEuPathDB" id="FungiDB:KRP22_168"/>